<feature type="region of interest" description="Disordered" evidence="1">
    <location>
        <begin position="122"/>
        <end position="145"/>
    </location>
</feature>
<evidence type="ECO:0000313" key="3">
    <source>
        <dbReference type="Proteomes" id="UP000573327"/>
    </source>
</evidence>
<protein>
    <submittedName>
        <fullName evidence="2">Uncharacterized protein</fullName>
    </submittedName>
</protein>
<dbReference type="AlphaFoldDB" id="A0A7W7WLE1"/>
<proteinExistence type="predicted"/>
<evidence type="ECO:0000256" key="1">
    <source>
        <dbReference type="SAM" id="MobiDB-lite"/>
    </source>
</evidence>
<keyword evidence="3" id="KW-1185">Reference proteome</keyword>
<comment type="caution">
    <text evidence="2">The sequence shown here is derived from an EMBL/GenBank/DDBJ whole genome shotgun (WGS) entry which is preliminary data.</text>
</comment>
<reference evidence="2 3" key="1">
    <citation type="submission" date="2020-08" db="EMBL/GenBank/DDBJ databases">
        <title>Sequencing the genomes of 1000 actinobacteria strains.</title>
        <authorList>
            <person name="Klenk H.-P."/>
        </authorList>
    </citation>
    <scope>NUCLEOTIDE SEQUENCE [LARGE SCALE GENOMIC DNA]</scope>
    <source>
        <strain evidence="2 3">DSM 44786</strain>
    </source>
</reference>
<evidence type="ECO:0000313" key="2">
    <source>
        <dbReference type="EMBL" id="MBB4951178.1"/>
    </source>
</evidence>
<sequence>MMPQGDLTDYYEKRGFTVLPPGKPLMLCIPEGIEAVAYPADAHMQQMWRPLAPGVTAPGGVIDGVLQSGRRAGTDLSHPCLSMSRFDRFARHLRELSRQGDEGRYKWLRLLALADVAQVSRRPSCGSKQMSPEDRATSTAYEAAS</sequence>
<dbReference type="EMBL" id="JACHJR010000001">
    <property type="protein sequence ID" value="MBB4951178.1"/>
    <property type="molecule type" value="Genomic_DNA"/>
</dbReference>
<organism evidence="2 3">
    <name type="scientific">Kitasatospora gansuensis</name>
    <dbReference type="NCBI Taxonomy" id="258050"/>
    <lineage>
        <taxon>Bacteria</taxon>
        <taxon>Bacillati</taxon>
        <taxon>Actinomycetota</taxon>
        <taxon>Actinomycetes</taxon>
        <taxon>Kitasatosporales</taxon>
        <taxon>Streptomycetaceae</taxon>
        <taxon>Kitasatospora</taxon>
    </lineage>
</organism>
<accession>A0A7W7WLE1</accession>
<name>A0A7W7WLE1_9ACTN</name>
<gene>
    <name evidence="2" type="ORF">F4556_006713</name>
</gene>
<dbReference type="Proteomes" id="UP000573327">
    <property type="component" value="Unassembled WGS sequence"/>
</dbReference>